<dbReference type="GO" id="GO:0003677">
    <property type="term" value="F:DNA binding"/>
    <property type="evidence" value="ECO:0007669"/>
    <property type="project" value="UniProtKB-KW"/>
</dbReference>
<dbReference type="GO" id="GO:0032196">
    <property type="term" value="P:transposition"/>
    <property type="evidence" value="ECO:0007669"/>
    <property type="project" value="UniProtKB-KW"/>
</dbReference>
<comment type="caution">
    <text evidence="8">The sequence shown here is derived from an EMBL/GenBank/DDBJ whole genome shotgun (WGS) entry which is preliminary data.</text>
</comment>
<evidence type="ECO:0000256" key="2">
    <source>
        <dbReference type="ARBA" id="ARBA00022578"/>
    </source>
</evidence>
<keyword evidence="4" id="KW-0233">DNA recombination</keyword>
<organism evidence="8 9">
    <name type="scientific">Glycomyces artemisiae</name>
    <dbReference type="NCBI Taxonomy" id="1076443"/>
    <lineage>
        <taxon>Bacteria</taxon>
        <taxon>Bacillati</taxon>
        <taxon>Actinomycetota</taxon>
        <taxon>Actinomycetes</taxon>
        <taxon>Glycomycetales</taxon>
        <taxon>Glycomycetaceae</taxon>
        <taxon>Glycomyces</taxon>
    </lineage>
</organism>
<name>A0A2T0UT40_9ACTN</name>
<comment type="similarity">
    <text evidence="1">In the C-terminal section; belongs to the transposase 35 family.</text>
</comment>
<evidence type="ECO:0000259" key="7">
    <source>
        <dbReference type="Pfam" id="PF07282"/>
    </source>
</evidence>
<evidence type="ECO:0000313" key="9">
    <source>
        <dbReference type="Proteomes" id="UP000238176"/>
    </source>
</evidence>
<dbReference type="AlphaFoldDB" id="A0A2T0UT40"/>
<keyword evidence="9" id="KW-1185">Reference proteome</keyword>
<dbReference type="Pfam" id="PF07282">
    <property type="entry name" value="Cas12f1-like_TNB"/>
    <property type="match status" value="1"/>
</dbReference>
<proteinExistence type="inferred from homology"/>
<evidence type="ECO:0000256" key="4">
    <source>
        <dbReference type="ARBA" id="ARBA00023172"/>
    </source>
</evidence>
<keyword evidence="2" id="KW-0815">Transposition</keyword>
<dbReference type="Proteomes" id="UP000238176">
    <property type="component" value="Unassembled WGS sequence"/>
</dbReference>
<dbReference type="InterPro" id="IPR001959">
    <property type="entry name" value="Transposase"/>
</dbReference>
<gene>
    <name evidence="8" type="ORF">B0I28_102699</name>
</gene>
<feature type="region of interest" description="Disordered" evidence="5">
    <location>
        <begin position="306"/>
        <end position="344"/>
    </location>
</feature>
<keyword evidence="3" id="KW-0238">DNA-binding</keyword>
<dbReference type="InterPro" id="IPR010095">
    <property type="entry name" value="Cas12f1-like_TNB"/>
</dbReference>
<evidence type="ECO:0000256" key="3">
    <source>
        <dbReference type="ARBA" id="ARBA00023125"/>
    </source>
</evidence>
<dbReference type="EMBL" id="PVTJ01000002">
    <property type="protein sequence ID" value="PRY61080.1"/>
    <property type="molecule type" value="Genomic_DNA"/>
</dbReference>
<protein>
    <submittedName>
        <fullName evidence="8">Putative transposase</fullName>
    </submittedName>
</protein>
<reference evidence="8 9" key="1">
    <citation type="submission" date="2018-03" db="EMBL/GenBank/DDBJ databases">
        <title>Genomic Encyclopedia of Type Strains, Phase III (KMG-III): the genomes of soil and plant-associated and newly described type strains.</title>
        <authorList>
            <person name="Whitman W."/>
        </authorList>
    </citation>
    <scope>NUCLEOTIDE SEQUENCE [LARGE SCALE GENOMIC DNA]</scope>
    <source>
        <strain evidence="8 9">CGMCC 4.7067</strain>
    </source>
</reference>
<dbReference type="GO" id="GO:0006310">
    <property type="term" value="P:DNA recombination"/>
    <property type="evidence" value="ECO:0007669"/>
    <property type="project" value="UniProtKB-KW"/>
</dbReference>
<evidence type="ECO:0000313" key="8">
    <source>
        <dbReference type="EMBL" id="PRY61080.1"/>
    </source>
</evidence>
<feature type="domain" description="Probable transposase IS891/IS1136/IS1341" evidence="6">
    <location>
        <begin position="96"/>
        <end position="209"/>
    </location>
</feature>
<dbReference type="Pfam" id="PF01385">
    <property type="entry name" value="OrfB_IS605"/>
    <property type="match status" value="1"/>
</dbReference>
<evidence type="ECO:0000256" key="1">
    <source>
        <dbReference type="ARBA" id="ARBA00008761"/>
    </source>
</evidence>
<sequence>MVLQQALSDCDRAWRNFFDSLKGRRAGARMGPPRFKKRMGAQAIRLTRNARFRVLENGRLRLPKIGDVEVAWSRQLPVEPTSVTILKTATGKYYASFVVSLNHDEALPPVETEVGIDLGLKDFAVLSNGRVIENPKFFRKLERKLKKAQRVLSRKVKGSANRAKARLAVARVHEKIRHQRDDWINKQVAEVVAENQGVYVEDLSVRGLARGPGAKSIHDAALGLFTTRLGSKAARAGRTFAKVDRFFQSTQLCSVCGVLAGPKGMEGLKVREWECGCGAVHDRDRNAAANILREGQRLVAAGQAETVNASGGQVRPGTPGTARNPRDAGQNEEPTRTRLVPTSR</sequence>
<accession>A0A2T0UT40</accession>
<dbReference type="NCBIfam" id="NF040570">
    <property type="entry name" value="guided_TnpB"/>
    <property type="match status" value="1"/>
</dbReference>
<evidence type="ECO:0000259" key="6">
    <source>
        <dbReference type="Pfam" id="PF01385"/>
    </source>
</evidence>
<evidence type="ECO:0000256" key="5">
    <source>
        <dbReference type="SAM" id="MobiDB-lite"/>
    </source>
</evidence>
<feature type="domain" description="Cas12f1-like TNB" evidence="7">
    <location>
        <begin position="225"/>
        <end position="291"/>
    </location>
</feature>